<dbReference type="HAMAP" id="MF_01152">
    <property type="entry name" value="DnaJ"/>
    <property type="match status" value="1"/>
</dbReference>
<dbReference type="InterPro" id="IPR008971">
    <property type="entry name" value="HSP40/DnaJ_pept-bd"/>
</dbReference>
<dbReference type="Pfam" id="PF00226">
    <property type="entry name" value="DnaJ"/>
    <property type="match status" value="1"/>
</dbReference>
<evidence type="ECO:0000256" key="13">
    <source>
        <dbReference type="ARBA" id="ARBA00022833"/>
    </source>
</evidence>
<dbReference type="SUPFAM" id="SSF46565">
    <property type="entry name" value="Chaperone J-domain"/>
    <property type="match status" value="1"/>
</dbReference>
<keyword evidence="13 22" id="KW-0862">Zinc</keyword>
<feature type="domain" description="CR-type" evidence="25">
    <location>
        <begin position="125"/>
        <end position="209"/>
    </location>
</feature>
<organism evidence="26">
    <name type="scientific">Tigriopus kingsejongensis</name>
    <dbReference type="NCBI Taxonomy" id="1133412"/>
    <lineage>
        <taxon>Eukaryota</taxon>
        <taxon>Metazoa</taxon>
        <taxon>Ecdysozoa</taxon>
        <taxon>Arthropoda</taxon>
        <taxon>Crustacea</taxon>
        <taxon>Multicrustacea</taxon>
        <taxon>Hexanauplia</taxon>
        <taxon>Copepoda</taxon>
        <taxon>Harpacticoida</taxon>
        <taxon>Harpacticidae</taxon>
        <taxon>Tigriopus</taxon>
    </lineage>
</organism>
<evidence type="ECO:0000256" key="2">
    <source>
        <dbReference type="ARBA" id="ARBA00004144"/>
    </source>
</evidence>
<comment type="subunit">
    <text evidence="21">Identified in a complex with HSPA1B and BAX. Interacts with RNF207.</text>
</comment>
<evidence type="ECO:0000256" key="8">
    <source>
        <dbReference type="ARBA" id="ARBA00022553"/>
    </source>
</evidence>
<dbReference type="InterPro" id="IPR012724">
    <property type="entry name" value="DnaJ"/>
</dbReference>
<evidence type="ECO:0000256" key="3">
    <source>
        <dbReference type="ARBA" id="ARBA00004173"/>
    </source>
</evidence>
<dbReference type="SUPFAM" id="SSF49493">
    <property type="entry name" value="HSP40/DnaJ peptide-binding domain"/>
    <property type="match status" value="2"/>
</dbReference>
<keyword evidence="18" id="KW-0539">Nucleus</keyword>
<evidence type="ECO:0000256" key="11">
    <source>
        <dbReference type="ARBA" id="ARBA00022771"/>
    </source>
</evidence>
<evidence type="ECO:0000256" key="23">
    <source>
        <dbReference type="SAM" id="MobiDB-lite"/>
    </source>
</evidence>
<dbReference type="InterPro" id="IPR001305">
    <property type="entry name" value="HSP_DnaJ_Cys-rich_dom"/>
</dbReference>
<dbReference type="Gene3D" id="2.10.230.10">
    <property type="entry name" value="Heat shock protein DnaJ, cysteine-rich domain"/>
    <property type="match status" value="1"/>
</dbReference>
<reference evidence="26" key="1">
    <citation type="submission" date="2016-08" db="EMBL/GenBank/DDBJ databases">
        <title>Different susceptibilities of the Antarctic and temperate copepods Tigriopus kingsejongensis and Tigriopus japonicus to ultraviolet B(UV-B) radiation.</title>
        <authorList>
            <person name="Lee J.-S."/>
        </authorList>
    </citation>
    <scope>NUCLEOTIDE SEQUENCE</scope>
</reference>
<dbReference type="FunFam" id="1.10.287.110:FF:000014">
    <property type="entry name" value="dnaJ homolog subfamily A member 1"/>
    <property type="match status" value="1"/>
</dbReference>
<dbReference type="CDD" id="cd10719">
    <property type="entry name" value="DnaJ_zf"/>
    <property type="match status" value="1"/>
</dbReference>
<evidence type="ECO:0000256" key="18">
    <source>
        <dbReference type="ARBA" id="ARBA00023242"/>
    </source>
</evidence>
<dbReference type="Gene3D" id="1.10.287.110">
    <property type="entry name" value="DnaJ domain"/>
    <property type="match status" value="1"/>
</dbReference>
<dbReference type="GO" id="GO:0009408">
    <property type="term" value="P:response to heat"/>
    <property type="evidence" value="ECO:0007669"/>
    <property type="project" value="InterPro"/>
</dbReference>
<dbReference type="InterPro" id="IPR002939">
    <property type="entry name" value="DnaJ_C"/>
</dbReference>
<dbReference type="GO" id="GO:0006457">
    <property type="term" value="P:protein folding"/>
    <property type="evidence" value="ECO:0007669"/>
    <property type="project" value="InterPro"/>
</dbReference>
<dbReference type="InterPro" id="IPR018253">
    <property type="entry name" value="DnaJ_domain_CS"/>
</dbReference>
<dbReference type="PROSITE" id="PS50076">
    <property type="entry name" value="DNAJ_2"/>
    <property type="match status" value="1"/>
</dbReference>
<dbReference type="Gene3D" id="2.60.260.20">
    <property type="entry name" value="Urease metallochaperone UreE, N-terminal domain"/>
    <property type="match status" value="2"/>
</dbReference>
<evidence type="ECO:0000259" key="25">
    <source>
        <dbReference type="PROSITE" id="PS51188"/>
    </source>
</evidence>
<dbReference type="PANTHER" id="PTHR43888">
    <property type="entry name" value="DNAJ-LIKE-2, ISOFORM A-RELATED"/>
    <property type="match status" value="1"/>
</dbReference>
<evidence type="ECO:0000256" key="6">
    <source>
        <dbReference type="ARBA" id="ARBA00022481"/>
    </source>
</evidence>
<evidence type="ECO:0000256" key="17">
    <source>
        <dbReference type="ARBA" id="ARBA00023136"/>
    </source>
</evidence>
<evidence type="ECO:0000256" key="1">
    <source>
        <dbReference type="ARBA" id="ARBA00004123"/>
    </source>
</evidence>
<keyword evidence="6" id="KW-0488">Methylation</keyword>
<dbReference type="SMART" id="SM00271">
    <property type="entry name" value="DnaJ"/>
    <property type="match status" value="1"/>
</dbReference>
<dbReference type="GO" id="GO:0030544">
    <property type="term" value="F:Hsp70 protein binding"/>
    <property type="evidence" value="ECO:0007669"/>
    <property type="project" value="InterPro"/>
</dbReference>
<dbReference type="FunFam" id="2.10.230.10:FF:000005">
    <property type="entry name" value="DnaJ homolog subfamily A member 1"/>
    <property type="match status" value="1"/>
</dbReference>
<feature type="region of interest" description="Disordered" evidence="23">
    <location>
        <begin position="350"/>
        <end position="399"/>
    </location>
</feature>
<evidence type="ECO:0000256" key="19">
    <source>
        <dbReference type="ARBA" id="ARBA00023288"/>
    </source>
</evidence>
<keyword evidence="7" id="KW-0963">Cytoplasm</keyword>
<evidence type="ECO:0000256" key="7">
    <source>
        <dbReference type="ARBA" id="ARBA00022490"/>
    </source>
</evidence>
<dbReference type="FunFam" id="2.60.260.20:FF:000068">
    <property type="entry name" value="Chaperone protein dnaJ 3"/>
    <property type="match status" value="1"/>
</dbReference>
<evidence type="ECO:0000256" key="15">
    <source>
        <dbReference type="ARBA" id="ARBA00022990"/>
    </source>
</evidence>
<dbReference type="CDD" id="cd10747">
    <property type="entry name" value="DnaJ_C"/>
    <property type="match status" value="1"/>
</dbReference>
<dbReference type="Pfam" id="PF00684">
    <property type="entry name" value="DnaJ_CXXCXGXG"/>
    <property type="match status" value="1"/>
</dbReference>
<dbReference type="InterPro" id="IPR036869">
    <property type="entry name" value="J_dom_sf"/>
</dbReference>
<dbReference type="FunFam" id="2.60.260.20:FF:000003">
    <property type="entry name" value="DnaJ subfamily A member 2"/>
    <property type="match status" value="1"/>
</dbReference>
<proteinExistence type="evidence at transcript level"/>
<dbReference type="InterPro" id="IPR036410">
    <property type="entry name" value="HSP_DnaJ_Cys-rich_dom_sf"/>
</dbReference>
<dbReference type="GO" id="GO:0051082">
    <property type="term" value="F:unfolded protein binding"/>
    <property type="evidence" value="ECO:0007669"/>
    <property type="project" value="InterPro"/>
</dbReference>
<comment type="subcellular location">
    <subcellularLocation>
        <location evidence="4">Cytoplasm</location>
        <location evidence="4">Perinuclear region</location>
    </subcellularLocation>
    <subcellularLocation>
        <location evidence="5">Membrane</location>
        <topology evidence="5">Lipid-anchor</topology>
    </subcellularLocation>
    <subcellularLocation>
        <location evidence="2">Microsome</location>
    </subcellularLocation>
    <subcellularLocation>
        <location evidence="3">Mitochondrion</location>
    </subcellularLocation>
    <subcellularLocation>
        <location evidence="1">Nucleus</location>
    </subcellularLocation>
</comment>
<protein>
    <recommendedName>
        <fullName evidence="20">DnaJ homolog subfamily A member 1</fullName>
    </recommendedName>
</protein>
<sequence length="399" mass="44227">MVKETKFYDILGVSPDADESTLKKAYRKLALKYHPDKNPDAGEKFKEISMAYEVLADAEKRRIYDQHGEQGIKEGGGGGGFHSPMDIFDMFFGGGGGGMGGRRGPRRTKNLMHQLSVSLEDMYNGTTRKLALQKNVICSDCDGVGGKSGAVQKCPNCRGTGMQVRIHQLGPGMMQQIQSMCGECQGQGERIDPKLRCKKCTGRKVTRERKILEVAVDKGMEDGQKITFGGEGDQEPGLEPGDIIIVLDEKEHPVFKRNGTDLIMKMNINLSEALCGMKKTITTLDTRTLLIQTIPGEVLKNGDVKCVFNEGMPTYRNPFEKGKLLIQFVVDFPARLDPAVAEKLEKILPPKDEPIVPDDHEDVNMQEFDPEADRQRRAMYDDDEDERGQHGPGVSCATQ</sequence>
<evidence type="ECO:0000256" key="4">
    <source>
        <dbReference type="ARBA" id="ARBA00004556"/>
    </source>
</evidence>
<dbReference type="GO" id="GO:0008270">
    <property type="term" value="F:zinc ion binding"/>
    <property type="evidence" value="ECO:0007669"/>
    <property type="project" value="UniProtKB-KW"/>
</dbReference>
<keyword evidence="17" id="KW-0472">Membrane</keyword>
<dbReference type="CDD" id="cd06257">
    <property type="entry name" value="DnaJ"/>
    <property type="match status" value="1"/>
</dbReference>
<evidence type="ECO:0000256" key="14">
    <source>
        <dbReference type="ARBA" id="ARBA00022848"/>
    </source>
</evidence>
<feature type="zinc finger region" description="CR-type" evidence="22">
    <location>
        <begin position="125"/>
        <end position="209"/>
    </location>
</feature>
<feature type="compositionally biased region" description="Basic and acidic residues" evidence="23">
    <location>
        <begin position="371"/>
        <end position="380"/>
    </location>
</feature>
<evidence type="ECO:0000256" key="22">
    <source>
        <dbReference type="PROSITE-ProRule" id="PRU00546"/>
    </source>
</evidence>
<dbReference type="PRINTS" id="PR00625">
    <property type="entry name" value="JDOMAIN"/>
</dbReference>
<dbReference type="SUPFAM" id="SSF57938">
    <property type="entry name" value="DnaJ/Hsp40 cysteine-rich domain"/>
    <property type="match status" value="1"/>
</dbReference>
<accession>A0A1L3THX8</accession>
<dbReference type="GO" id="GO:0048471">
    <property type="term" value="C:perinuclear region of cytoplasm"/>
    <property type="evidence" value="ECO:0007669"/>
    <property type="project" value="UniProtKB-SubCell"/>
</dbReference>
<keyword evidence="8" id="KW-0597">Phosphoprotein</keyword>
<evidence type="ECO:0000259" key="24">
    <source>
        <dbReference type="PROSITE" id="PS50076"/>
    </source>
</evidence>
<evidence type="ECO:0000256" key="12">
    <source>
        <dbReference type="ARBA" id="ARBA00022824"/>
    </source>
</evidence>
<dbReference type="AlphaFoldDB" id="A0A1L3THX8"/>
<dbReference type="InterPro" id="IPR001623">
    <property type="entry name" value="DnaJ_domain"/>
</dbReference>
<evidence type="ECO:0000256" key="9">
    <source>
        <dbReference type="ARBA" id="ARBA00022723"/>
    </source>
</evidence>
<dbReference type="GO" id="GO:0005739">
    <property type="term" value="C:mitochondrion"/>
    <property type="evidence" value="ECO:0007669"/>
    <property type="project" value="UniProtKB-SubCell"/>
</dbReference>
<feature type="domain" description="J" evidence="24">
    <location>
        <begin position="6"/>
        <end position="68"/>
    </location>
</feature>
<evidence type="ECO:0000256" key="10">
    <source>
        <dbReference type="ARBA" id="ARBA00022737"/>
    </source>
</evidence>
<dbReference type="GO" id="GO:0016020">
    <property type="term" value="C:membrane"/>
    <property type="evidence" value="ECO:0007669"/>
    <property type="project" value="UniProtKB-SubCell"/>
</dbReference>
<keyword evidence="10" id="KW-0677">Repeat</keyword>
<evidence type="ECO:0000313" key="26">
    <source>
        <dbReference type="EMBL" id="APH81351.1"/>
    </source>
</evidence>
<dbReference type="EMBL" id="KX695140">
    <property type="protein sequence ID" value="APH81351.1"/>
    <property type="molecule type" value="mRNA"/>
</dbReference>
<keyword evidence="16" id="KW-0496">Mitochondrion</keyword>
<keyword evidence="9 22" id="KW-0479">Metal-binding</keyword>
<dbReference type="PROSITE" id="PS00636">
    <property type="entry name" value="DNAJ_1"/>
    <property type="match status" value="1"/>
</dbReference>
<dbReference type="Pfam" id="PF01556">
    <property type="entry name" value="DnaJ_C"/>
    <property type="match status" value="1"/>
</dbReference>
<dbReference type="GO" id="GO:0005524">
    <property type="term" value="F:ATP binding"/>
    <property type="evidence" value="ECO:0007669"/>
    <property type="project" value="InterPro"/>
</dbReference>
<keyword evidence="15" id="KW-0007">Acetylation</keyword>
<evidence type="ECO:0000256" key="21">
    <source>
        <dbReference type="ARBA" id="ARBA00046752"/>
    </source>
</evidence>
<evidence type="ECO:0000256" key="20">
    <source>
        <dbReference type="ARBA" id="ARBA00040977"/>
    </source>
</evidence>
<keyword evidence="12" id="KW-0256">Endoplasmic reticulum</keyword>
<dbReference type="GO" id="GO:0005634">
    <property type="term" value="C:nucleus"/>
    <property type="evidence" value="ECO:0007669"/>
    <property type="project" value="UniProtKB-SubCell"/>
</dbReference>
<keyword evidence="19" id="KW-0449">Lipoprotein</keyword>
<evidence type="ECO:0000256" key="5">
    <source>
        <dbReference type="ARBA" id="ARBA00004635"/>
    </source>
</evidence>
<evidence type="ECO:0000256" key="16">
    <source>
        <dbReference type="ARBA" id="ARBA00023128"/>
    </source>
</evidence>
<keyword evidence="14" id="KW-0492">Microsome</keyword>
<dbReference type="InterPro" id="IPR044713">
    <property type="entry name" value="DNJA1/2-like"/>
</dbReference>
<name>A0A1L3THX8_9MAXI</name>
<dbReference type="PROSITE" id="PS51188">
    <property type="entry name" value="ZF_CR"/>
    <property type="match status" value="1"/>
</dbReference>
<keyword evidence="11 22" id="KW-0863">Zinc-finger</keyword>